<dbReference type="GO" id="GO:0004853">
    <property type="term" value="F:uroporphyrinogen decarboxylase activity"/>
    <property type="evidence" value="ECO:0007669"/>
    <property type="project" value="UniProtKB-EC"/>
</dbReference>
<dbReference type="RefSeq" id="WP_218111469.1">
    <property type="nucleotide sequence ID" value="NZ_CP065383.1"/>
</dbReference>
<dbReference type="Proteomes" id="UP000594463">
    <property type="component" value="Chromosome"/>
</dbReference>
<dbReference type="PANTHER" id="PTHR47099:SF1">
    <property type="entry name" value="METHYLCOBAMIDE:COM METHYLTRANSFERASE MTBA"/>
    <property type="match status" value="1"/>
</dbReference>
<dbReference type="InterPro" id="IPR000257">
    <property type="entry name" value="Uroporphyrinogen_deCOase"/>
</dbReference>
<evidence type="ECO:0000259" key="1">
    <source>
        <dbReference type="Pfam" id="PF01208"/>
    </source>
</evidence>
<dbReference type="EC" id="4.1.1.37" evidence="2"/>
<organism evidence="2 3">
    <name type="scientific">Atribacter laminatus</name>
    <dbReference type="NCBI Taxonomy" id="2847778"/>
    <lineage>
        <taxon>Bacteria</taxon>
        <taxon>Pseudomonadati</taxon>
        <taxon>Atribacterota</taxon>
        <taxon>Atribacteria</taxon>
        <taxon>Atribacterales</taxon>
        <taxon>Atribacteraceae</taxon>
        <taxon>Atribacter</taxon>
    </lineage>
</organism>
<accession>A0A7T1AN48</accession>
<dbReference type="KEGG" id="alam:RT761_02207"/>
<dbReference type="GO" id="GO:0006779">
    <property type="term" value="P:porphyrin-containing compound biosynthetic process"/>
    <property type="evidence" value="ECO:0007669"/>
    <property type="project" value="InterPro"/>
</dbReference>
<feature type="domain" description="Uroporphyrinogen decarboxylase (URO-D)" evidence="1">
    <location>
        <begin position="220"/>
        <end position="407"/>
    </location>
</feature>
<reference evidence="2 3" key="1">
    <citation type="journal article" date="2021" name="Nat. Commun.">
        <title>Isolation of a member of the candidate phylum Atribacteria reveals a unique cell membrane structure.</title>
        <authorList>
            <person name="Taiki K."/>
            <person name="Nobu M.K."/>
            <person name="Kusada H."/>
            <person name="Meng X.-Y."/>
            <person name="Hosoki N."/>
            <person name="Uematsu K."/>
            <person name="Yoshioka H."/>
            <person name="Kamagata Y."/>
            <person name="Tamaki H."/>
        </authorList>
    </citation>
    <scope>NUCLEOTIDE SEQUENCE [LARGE SCALE GENOMIC DNA]</scope>
    <source>
        <strain evidence="2 3">RT761</strain>
    </source>
</reference>
<dbReference type="PANTHER" id="PTHR47099">
    <property type="entry name" value="METHYLCOBAMIDE:COM METHYLTRANSFERASE MTBA"/>
    <property type="match status" value="1"/>
</dbReference>
<dbReference type="SUPFAM" id="SSF51726">
    <property type="entry name" value="UROD/MetE-like"/>
    <property type="match status" value="1"/>
</dbReference>
<evidence type="ECO:0000313" key="3">
    <source>
        <dbReference type="Proteomes" id="UP000594463"/>
    </source>
</evidence>
<gene>
    <name evidence="2" type="primary">hemE_10</name>
    <name evidence="2" type="ORF">RT761_02207</name>
</gene>
<dbReference type="InterPro" id="IPR052024">
    <property type="entry name" value="Methanogen_methyltrans"/>
</dbReference>
<keyword evidence="3" id="KW-1185">Reference proteome</keyword>
<proteinExistence type="predicted"/>
<dbReference type="AlphaFoldDB" id="A0A7T1AN48"/>
<dbReference type="InterPro" id="IPR038071">
    <property type="entry name" value="UROD/MetE-like_sf"/>
</dbReference>
<dbReference type="Gene3D" id="3.20.20.210">
    <property type="match status" value="1"/>
</dbReference>
<sequence>MNAKERVRMAFNHQEPDRVPIFELTVTNPILSQILGKKIEGTVSGEQKAAALRANMQGRDARRQLINRNIAGMLEAYEKIGFDMIWIRPTEYLTPVYMALNDFIAPNYLFDVIIEEFEPNVFRVTHPEWGFWSIEKYSPLSNSCLNIQDSIRAKGVEELERYIKYLETASIEVEGNEPIQDGLDGLRLAVASDLSIQGDLFICGNADVAFPTFQPFLEMFLLLMMDRPNIAQKYMELTTLGTIKLLKAQLDIGVDGVIGGTDFCYNVGPLVSPSTFRTFVAPYLKMIVDECHKYEVPYIKHLDGNVMPLMDILVDEIGIDGLHSIEPPAGMDIAKLKAKYGNRLTLVGNIDCAGAITGDSQDQVLEEVKDVLKKASPGGGHIFASSNCIHSGVHYQSFLTMVDSVKKFGRYPIAI</sequence>
<protein>
    <submittedName>
        <fullName evidence="2">Uroporphyrinogen decarboxylase</fullName>
        <ecNumber evidence="2">4.1.1.37</ecNumber>
    </submittedName>
</protein>
<keyword evidence="2" id="KW-0456">Lyase</keyword>
<evidence type="ECO:0000313" key="2">
    <source>
        <dbReference type="EMBL" id="QPM68979.1"/>
    </source>
</evidence>
<dbReference type="EMBL" id="CP065383">
    <property type="protein sequence ID" value="QPM68979.1"/>
    <property type="molecule type" value="Genomic_DNA"/>
</dbReference>
<dbReference type="Pfam" id="PF01208">
    <property type="entry name" value="URO-D"/>
    <property type="match status" value="1"/>
</dbReference>
<name>A0A7T1AN48_ATRLM</name>